<evidence type="ECO:0000313" key="3">
    <source>
        <dbReference type="Proteomes" id="UP001075354"/>
    </source>
</evidence>
<proteinExistence type="predicted"/>
<name>A0AAV7XUU2_9NEOP</name>
<evidence type="ECO:0000313" key="2">
    <source>
        <dbReference type="EMBL" id="KAJ1529835.1"/>
    </source>
</evidence>
<dbReference type="AlphaFoldDB" id="A0AAV7XUU2"/>
<dbReference type="GO" id="GO:0005739">
    <property type="term" value="C:mitochondrion"/>
    <property type="evidence" value="ECO:0007669"/>
    <property type="project" value="TreeGrafter"/>
</dbReference>
<comment type="caution">
    <text evidence="2">The sequence shown here is derived from an EMBL/GenBank/DDBJ whole genome shotgun (WGS) entry which is preliminary data.</text>
</comment>
<sequence length="381" mass="43940">MLGSGPFCGPIRLPAVPGYEGRLNDVLYYPPQKRPEEGTAVIYFGGDVQDYRENMESHRDNKPYMKWCLEEMSERLSKRFPDCHIVIVRPVRSTTPKLATFMEFVSSDMDHNRMEFKTFSCYDNFVPCNNCGSPEHTPTHHSLQHLERLLQCTSARLRNMPVSQLKPHVQKDATKSSSEITSGGINVDSCSSDMRQNDGLATDSKQPADLKQFDKEQEKIWWREGLQLDRARLILIGFSKGCVVLNQIIYEFHYLKTLTPDDDTMSKLVSRIRDMYWLDGGHAGGKNTWITSRSLLETLTRLGINIHVHVTPYQVNDDRRPWIRKEEKAFCDLLRRLNAPIERTFHFENQLPTLLTHFEVHNVFRPECENDDSPSASATET</sequence>
<protein>
    <submittedName>
        <fullName evidence="2">Uncharacterized protein</fullName>
    </submittedName>
</protein>
<gene>
    <name evidence="2" type="ORF">ONE63_006574</name>
</gene>
<dbReference type="PANTHER" id="PTHR31296:SF1">
    <property type="entry name" value="MITOCHONDRIAL PROTEIN C2ORF69"/>
    <property type="match status" value="1"/>
</dbReference>
<dbReference type="Pfam" id="PF10561">
    <property type="entry name" value="C2orf69"/>
    <property type="match status" value="2"/>
</dbReference>
<accession>A0AAV7XUU2</accession>
<dbReference type="EMBL" id="JAPTSV010000003">
    <property type="protein sequence ID" value="KAJ1529835.1"/>
    <property type="molecule type" value="Genomic_DNA"/>
</dbReference>
<evidence type="ECO:0000256" key="1">
    <source>
        <dbReference type="SAM" id="MobiDB-lite"/>
    </source>
</evidence>
<keyword evidence="3" id="KW-1185">Reference proteome</keyword>
<organism evidence="2 3">
    <name type="scientific">Megalurothrips usitatus</name>
    <name type="common">bean blossom thrips</name>
    <dbReference type="NCBI Taxonomy" id="439358"/>
    <lineage>
        <taxon>Eukaryota</taxon>
        <taxon>Metazoa</taxon>
        <taxon>Ecdysozoa</taxon>
        <taxon>Arthropoda</taxon>
        <taxon>Hexapoda</taxon>
        <taxon>Insecta</taxon>
        <taxon>Pterygota</taxon>
        <taxon>Neoptera</taxon>
        <taxon>Paraneoptera</taxon>
        <taxon>Thysanoptera</taxon>
        <taxon>Terebrantia</taxon>
        <taxon>Thripoidea</taxon>
        <taxon>Thripidae</taxon>
        <taxon>Megalurothrips</taxon>
    </lineage>
</organism>
<dbReference type="InterPro" id="IPR018881">
    <property type="entry name" value="C2orf69_mit"/>
</dbReference>
<feature type="compositionally biased region" description="Polar residues" evidence="1">
    <location>
        <begin position="175"/>
        <end position="191"/>
    </location>
</feature>
<reference evidence="2" key="1">
    <citation type="submission" date="2022-12" db="EMBL/GenBank/DDBJ databases">
        <title>Chromosome-level genome assembly of the bean flower thrips Megalurothrips usitatus.</title>
        <authorList>
            <person name="Ma L."/>
            <person name="Liu Q."/>
            <person name="Li H."/>
            <person name="Cai W."/>
        </authorList>
    </citation>
    <scope>NUCLEOTIDE SEQUENCE</scope>
    <source>
        <strain evidence="2">Cailab_2022a</strain>
    </source>
</reference>
<feature type="region of interest" description="Disordered" evidence="1">
    <location>
        <begin position="163"/>
        <end position="191"/>
    </location>
</feature>
<dbReference type="PANTHER" id="PTHR31296">
    <property type="entry name" value="UPF0565 PROTEIN C2ORF69"/>
    <property type="match status" value="1"/>
</dbReference>
<dbReference type="Proteomes" id="UP001075354">
    <property type="component" value="Chromosome 3"/>
</dbReference>